<dbReference type="SUPFAM" id="SSF56112">
    <property type="entry name" value="Protein kinase-like (PK-like)"/>
    <property type="match status" value="1"/>
</dbReference>
<name>A0AAW0A9L3_9AGAR</name>
<proteinExistence type="predicted"/>
<accession>A0AAW0A9L3</accession>
<reference evidence="2 3" key="1">
    <citation type="journal article" date="2024" name="J Genomics">
        <title>Draft genome sequencing and assembly of Favolaschia claudopus CIRM-BRFM 2984 isolated from oak limbs.</title>
        <authorList>
            <person name="Navarro D."/>
            <person name="Drula E."/>
            <person name="Chaduli D."/>
            <person name="Cazenave R."/>
            <person name="Ahrendt S."/>
            <person name="Wang J."/>
            <person name="Lipzen A."/>
            <person name="Daum C."/>
            <person name="Barry K."/>
            <person name="Grigoriev I.V."/>
            <person name="Favel A."/>
            <person name="Rosso M.N."/>
            <person name="Martin F."/>
        </authorList>
    </citation>
    <scope>NUCLEOTIDE SEQUENCE [LARGE SCALE GENOMIC DNA]</scope>
    <source>
        <strain evidence="2 3">CIRM-BRFM 2984</strain>
    </source>
</reference>
<evidence type="ECO:0000313" key="2">
    <source>
        <dbReference type="EMBL" id="KAK7002417.1"/>
    </source>
</evidence>
<keyword evidence="2" id="KW-0418">Kinase</keyword>
<evidence type="ECO:0000259" key="1">
    <source>
        <dbReference type="PROSITE" id="PS50011"/>
    </source>
</evidence>
<dbReference type="InterPro" id="IPR011009">
    <property type="entry name" value="Kinase-like_dom_sf"/>
</dbReference>
<organism evidence="2 3">
    <name type="scientific">Favolaschia claudopus</name>
    <dbReference type="NCBI Taxonomy" id="2862362"/>
    <lineage>
        <taxon>Eukaryota</taxon>
        <taxon>Fungi</taxon>
        <taxon>Dikarya</taxon>
        <taxon>Basidiomycota</taxon>
        <taxon>Agaricomycotina</taxon>
        <taxon>Agaricomycetes</taxon>
        <taxon>Agaricomycetidae</taxon>
        <taxon>Agaricales</taxon>
        <taxon>Marasmiineae</taxon>
        <taxon>Mycenaceae</taxon>
        <taxon>Favolaschia</taxon>
    </lineage>
</organism>
<sequence length="334" mass="38634">MSGHLRYTGSTFESFSFVKATARRLRPEFDPDFVKRYHLLNETEQEECEACYFRRTIMDAVRISDGTKVTLKSVSRSLHPHELEIAKLFSSPPHLGHPRNHCIPLLDLLQDPADPDKQIIVTVMPQLVSFKRPLLETVGELIACWRQIFEGLQYMHENVVAHRHVLSLQLNIPRPSIPTASTWMGPSFKHFARHITRTECWPRHYIIDFGLSRRYDPAQGPPMEDVIRGGDKSPPEHLGDGHEIPCIPFPTDIYFLGNLLKRHFVYKAFPLATHDRLWLHGPLSFLKPLLEDMTQEDPALRPTIGEVIEQFAEITCKLGSWHIRRPGQRFHLYD</sequence>
<evidence type="ECO:0000313" key="3">
    <source>
        <dbReference type="Proteomes" id="UP001362999"/>
    </source>
</evidence>
<dbReference type="SMART" id="SM00220">
    <property type="entry name" value="S_TKc"/>
    <property type="match status" value="1"/>
</dbReference>
<gene>
    <name evidence="2" type="ORF">R3P38DRAFT_3283391</name>
</gene>
<dbReference type="Proteomes" id="UP001362999">
    <property type="component" value="Unassembled WGS sequence"/>
</dbReference>
<dbReference type="PROSITE" id="PS50011">
    <property type="entry name" value="PROTEIN_KINASE_DOM"/>
    <property type="match status" value="1"/>
</dbReference>
<dbReference type="EMBL" id="JAWWNJ010000079">
    <property type="protein sequence ID" value="KAK7002417.1"/>
    <property type="molecule type" value="Genomic_DNA"/>
</dbReference>
<dbReference type="GO" id="GO:0004672">
    <property type="term" value="F:protein kinase activity"/>
    <property type="evidence" value="ECO:0007669"/>
    <property type="project" value="InterPro"/>
</dbReference>
<comment type="caution">
    <text evidence="2">The sequence shown here is derived from an EMBL/GenBank/DDBJ whole genome shotgun (WGS) entry which is preliminary data.</text>
</comment>
<dbReference type="InterPro" id="IPR000719">
    <property type="entry name" value="Prot_kinase_dom"/>
</dbReference>
<protein>
    <submittedName>
        <fullName evidence="2">Kinase domain-containing protein</fullName>
    </submittedName>
</protein>
<dbReference type="Gene3D" id="1.10.510.10">
    <property type="entry name" value="Transferase(Phosphotransferase) domain 1"/>
    <property type="match status" value="1"/>
</dbReference>
<keyword evidence="2" id="KW-0808">Transferase</keyword>
<keyword evidence="3" id="KW-1185">Reference proteome</keyword>
<dbReference type="GO" id="GO:0005524">
    <property type="term" value="F:ATP binding"/>
    <property type="evidence" value="ECO:0007669"/>
    <property type="project" value="InterPro"/>
</dbReference>
<feature type="domain" description="Protein kinase" evidence="1">
    <location>
        <begin position="37"/>
        <end position="314"/>
    </location>
</feature>
<dbReference type="AlphaFoldDB" id="A0AAW0A9L3"/>